<dbReference type="GeneID" id="85436005"/>
<comment type="caution">
    <text evidence="2">The sequence shown here is derived from an EMBL/GenBank/DDBJ whole genome shotgun (WGS) entry which is preliminary data.</text>
</comment>
<dbReference type="RefSeq" id="XP_060412960.1">
    <property type="nucleotide sequence ID" value="XM_060551765.1"/>
</dbReference>
<organism evidence="2 3">
    <name type="scientific">Colletotrichum navitas</name>
    <dbReference type="NCBI Taxonomy" id="681940"/>
    <lineage>
        <taxon>Eukaryota</taxon>
        <taxon>Fungi</taxon>
        <taxon>Dikarya</taxon>
        <taxon>Ascomycota</taxon>
        <taxon>Pezizomycotina</taxon>
        <taxon>Sordariomycetes</taxon>
        <taxon>Hypocreomycetidae</taxon>
        <taxon>Glomerellales</taxon>
        <taxon>Glomerellaceae</taxon>
        <taxon>Colletotrichum</taxon>
        <taxon>Colletotrichum graminicola species complex</taxon>
    </lineage>
</organism>
<feature type="compositionally biased region" description="Low complexity" evidence="1">
    <location>
        <begin position="1"/>
        <end position="12"/>
    </location>
</feature>
<dbReference type="AlphaFoldDB" id="A0AAD8PWH4"/>
<dbReference type="EMBL" id="JAHLJV010000039">
    <property type="protein sequence ID" value="KAK1585992.1"/>
    <property type="molecule type" value="Genomic_DNA"/>
</dbReference>
<protein>
    <submittedName>
        <fullName evidence="2">Uncharacterized protein</fullName>
    </submittedName>
</protein>
<evidence type="ECO:0000313" key="2">
    <source>
        <dbReference type="EMBL" id="KAK1585992.1"/>
    </source>
</evidence>
<evidence type="ECO:0000313" key="3">
    <source>
        <dbReference type="Proteomes" id="UP001230504"/>
    </source>
</evidence>
<dbReference type="Proteomes" id="UP001230504">
    <property type="component" value="Unassembled WGS sequence"/>
</dbReference>
<accession>A0AAD8PWH4</accession>
<feature type="region of interest" description="Disordered" evidence="1">
    <location>
        <begin position="1"/>
        <end position="89"/>
    </location>
</feature>
<proteinExistence type="predicted"/>
<name>A0AAD8PWH4_9PEZI</name>
<reference evidence="2" key="1">
    <citation type="submission" date="2021-06" db="EMBL/GenBank/DDBJ databases">
        <title>Comparative genomics, transcriptomics and evolutionary studies reveal genomic signatures of adaptation to plant cell wall in hemibiotrophic fungi.</title>
        <authorList>
            <consortium name="DOE Joint Genome Institute"/>
            <person name="Baroncelli R."/>
            <person name="Diaz J.F."/>
            <person name="Benocci T."/>
            <person name="Peng M."/>
            <person name="Battaglia E."/>
            <person name="Haridas S."/>
            <person name="Andreopoulos W."/>
            <person name="Labutti K."/>
            <person name="Pangilinan J."/>
            <person name="Floch G.L."/>
            <person name="Makela M.R."/>
            <person name="Henrissat B."/>
            <person name="Grigoriev I.V."/>
            <person name="Crouch J.A."/>
            <person name="De Vries R.P."/>
            <person name="Sukno S.A."/>
            <person name="Thon M.R."/>
        </authorList>
    </citation>
    <scope>NUCLEOTIDE SEQUENCE</scope>
    <source>
        <strain evidence="2">CBS 125086</strain>
    </source>
</reference>
<gene>
    <name evidence="2" type="ORF">LY79DRAFT_243580</name>
</gene>
<feature type="compositionally biased region" description="Basic and acidic residues" evidence="1">
    <location>
        <begin position="42"/>
        <end position="55"/>
    </location>
</feature>
<evidence type="ECO:0000256" key="1">
    <source>
        <dbReference type="SAM" id="MobiDB-lite"/>
    </source>
</evidence>
<sequence>MLHAPCSWSRPLRSLRPHPRGTLPRNFVRSYPAHTVGCEGGESTRGKQMEREGERVRRRKRKRERTSPHRSPCTDTEYPDSSPLPSPRPFFPAHPSPPPFLLFQSLSLLPPIAARSEVSEGSRREWVGVCSRAAVPYSYPSPLSCTFFLATWWWETANGGIRARPRPALFLSVVARYLLDWTVWSLSSIVGVSGAPPKHPLSRAHNFSLSISSVLDTKRNGRFQKEKKKLKSAWTSTALLITS</sequence>
<keyword evidence="3" id="KW-1185">Reference proteome</keyword>